<keyword evidence="3" id="KW-1185">Reference proteome</keyword>
<feature type="non-terminal residue" evidence="2">
    <location>
        <position position="363"/>
    </location>
</feature>
<protein>
    <submittedName>
        <fullName evidence="2">Uncharacterized protein</fullName>
    </submittedName>
</protein>
<proteinExistence type="predicted"/>
<sequence>MSTLEKVLAELKGASNLIATQSDLRGGPDKITTLRSSLCSSLSKMIAGISMPLDSTGAQEILQAIMVTSFDETQKTSLSNTVEEKLLGSFKSSRLGPHEFQAWQKGSNHVLNYFTQSDYDIISDPAIPFNSPSKISVIVNRLSLGGIHKPSPPMCADLVGMLASHAWSDDINAKMLYDAVFAIGKDFNAKRVSADAAVGSLPIVRAIPECPYELPSEVQAAMYPNSADPPVRQDIPAYHAVRGMVQCRSSGRHVREHVSRPKRVQHDVSMGSLTVDEFLASAQSQGFTPQQALQQLAMTGPQQQRQPSWHIGGMVTVKPPQPAAAPAGQQFVAALAEFDKGKDAPDEAAEAGQMVKEIENEYA</sequence>
<gene>
    <name evidence="2" type="ORF">PCOR1329_LOCUS80058</name>
</gene>
<accession>A0ABN9XYB2</accession>
<feature type="region of interest" description="Disordered" evidence="1">
    <location>
        <begin position="342"/>
        <end position="363"/>
    </location>
</feature>
<evidence type="ECO:0000313" key="2">
    <source>
        <dbReference type="EMBL" id="CAK0903877.1"/>
    </source>
</evidence>
<evidence type="ECO:0000256" key="1">
    <source>
        <dbReference type="SAM" id="MobiDB-lite"/>
    </source>
</evidence>
<organism evidence="2 3">
    <name type="scientific">Prorocentrum cordatum</name>
    <dbReference type="NCBI Taxonomy" id="2364126"/>
    <lineage>
        <taxon>Eukaryota</taxon>
        <taxon>Sar</taxon>
        <taxon>Alveolata</taxon>
        <taxon>Dinophyceae</taxon>
        <taxon>Prorocentrales</taxon>
        <taxon>Prorocentraceae</taxon>
        <taxon>Prorocentrum</taxon>
    </lineage>
</organism>
<dbReference type="EMBL" id="CAUYUJ010021305">
    <property type="protein sequence ID" value="CAK0903877.1"/>
    <property type="molecule type" value="Genomic_DNA"/>
</dbReference>
<comment type="caution">
    <text evidence="2">The sequence shown here is derived from an EMBL/GenBank/DDBJ whole genome shotgun (WGS) entry which is preliminary data.</text>
</comment>
<name>A0ABN9XYB2_9DINO</name>
<evidence type="ECO:0000313" key="3">
    <source>
        <dbReference type="Proteomes" id="UP001189429"/>
    </source>
</evidence>
<reference evidence="2" key="1">
    <citation type="submission" date="2023-10" db="EMBL/GenBank/DDBJ databases">
        <authorList>
            <person name="Chen Y."/>
            <person name="Shah S."/>
            <person name="Dougan E. K."/>
            <person name="Thang M."/>
            <person name="Chan C."/>
        </authorList>
    </citation>
    <scope>NUCLEOTIDE SEQUENCE [LARGE SCALE GENOMIC DNA]</scope>
</reference>
<dbReference type="Proteomes" id="UP001189429">
    <property type="component" value="Unassembled WGS sequence"/>
</dbReference>